<organism evidence="1">
    <name type="scientific">viral metagenome</name>
    <dbReference type="NCBI Taxonomy" id="1070528"/>
    <lineage>
        <taxon>unclassified sequences</taxon>
        <taxon>metagenomes</taxon>
        <taxon>organismal metagenomes</taxon>
    </lineage>
</organism>
<proteinExistence type="predicted"/>
<evidence type="ECO:0000313" key="1">
    <source>
        <dbReference type="EMBL" id="QHU21091.1"/>
    </source>
</evidence>
<name>A0A6C0KV36_9ZZZZ</name>
<reference evidence="1" key="1">
    <citation type="journal article" date="2020" name="Nature">
        <title>Giant virus diversity and host interactions through global metagenomics.</title>
        <authorList>
            <person name="Schulz F."/>
            <person name="Roux S."/>
            <person name="Paez-Espino D."/>
            <person name="Jungbluth S."/>
            <person name="Walsh D.A."/>
            <person name="Denef V.J."/>
            <person name="McMahon K.D."/>
            <person name="Konstantinidis K.T."/>
            <person name="Eloe-Fadrosh E.A."/>
            <person name="Kyrpides N.C."/>
            <person name="Woyke T."/>
        </authorList>
    </citation>
    <scope>NUCLEOTIDE SEQUENCE</scope>
    <source>
        <strain evidence="1">GVMAG-S-3300013094-100</strain>
    </source>
</reference>
<dbReference type="AlphaFoldDB" id="A0A6C0KV36"/>
<sequence length="35" mass="4223">MQYLIRDSGFLILEYGLWILDELSMIDKNFKNKNT</sequence>
<accession>A0A6C0KV36</accession>
<dbReference type="EMBL" id="MN740978">
    <property type="protein sequence ID" value="QHU21091.1"/>
    <property type="molecule type" value="Genomic_DNA"/>
</dbReference>
<protein>
    <submittedName>
        <fullName evidence="1">Uncharacterized protein</fullName>
    </submittedName>
</protein>